<keyword evidence="7" id="KW-1185">Reference proteome</keyword>
<dbReference type="Pfam" id="PF00501">
    <property type="entry name" value="AMP-binding"/>
    <property type="match status" value="3"/>
</dbReference>
<dbReference type="CDD" id="cd19542">
    <property type="entry name" value="CT_NRPS-like"/>
    <property type="match status" value="1"/>
</dbReference>
<evidence type="ECO:0000256" key="3">
    <source>
        <dbReference type="ARBA" id="ARBA00022598"/>
    </source>
</evidence>
<dbReference type="PANTHER" id="PTHR45527">
    <property type="entry name" value="NONRIBOSOMAL PEPTIDE SYNTHETASE"/>
    <property type="match status" value="1"/>
</dbReference>
<dbReference type="InterPro" id="IPR042099">
    <property type="entry name" value="ANL_N_sf"/>
</dbReference>
<dbReference type="Gene3D" id="3.30.300.30">
    <property type="match status" value="3"/>
</dbReference>
<feature type="compositionally biased region" description="Low complexity" evidence="4">
    <location>
        <begin position="3512"/>
        <end position="3528"/>
    </location>
</feature>
<dbReference type="Pfam" id="PF00550">
    <property type="entry name" value="PP-binding"/>
    <property type="match status" value="3"/>
</dbReference>
<dbReference type="Gene3D" id="3.30.559.10">
    <property type="entry name" value="Chloramphenicol acetyltransferase-like domain"/>
    <property type="match status" value="4"/>
</dbReference>
<dbReference type="GO" id="GO:0016874">
    <property type="term" value="F:ligase activity"/>
    <property type="evidence" value="ECO:0007669"/>
    <property type="project" value="UniProtKB-KW"/>
</dbReference>
<dbReference type="InterPro" id="IPR020845">
    <property type="entry name" value="AMP-binding_CS"/>
</dbReference>
<accession>A0AA39YAL0</accession>
<dbReference type="SUPFAM" id="SSF56801">
    <property type="entry name" value="Acetyl-CoA synthetase-like"/>
    <property type="match status" value="3"/>
</dbReference>
<dbReference type="GO" id="GO:0043041">
    <property type="term" value="P:amino acid activation for nonribosomal peptide biosynthetic process"/>
    <property type="evidence" value="ECO:0007669"/>
    <property type="project" value="TreeGrafter"/>
</dbReference>
<dbReference type="FunFam" id="3.30.300.30:FF:000015">
    <property type="entry name" value="Nonribosomal peptide synthase SidD"/>
    <property type="match status" value="2"/>
</dbReference>
<dbReference type="CDD" id="cd19545">
    <property type="entry name" value="FUM14_C_NRPS-like"/>
    <property type="match status" value="1"/>
</dbReference>
<dbReference type="InterPro" id="IPR045851">
    <property type="entry name" value="AMP-bd_C_sf"/>
</dbReference>
<evidence type="ECO:0000313" key="7">
    <source>
        <dbReference type="Proteomes" id="UP001175001"/>
    </source>
</evidence>
<reference evidence="6" key="1">
    <citation type="submission" date="2023-06" db="EMBL/GenBank/DDBJ databases">
        <title>Multi-omics analyses reveal the molecular pathogenesis toolkit of Lasiodiplodia hormozganensis, a cross-kingdom pathogen.</title>
        <authorList>
            <person name="Felix C."/>
            <person name="Meneses R."/>
            <person name="Goncalves M.F.M."/>
            <person name="Tilleman L."/>
            <person name="Duarte A.S."/>
            <person name="Jorrin-Novo J.V."/>
            <person name="Van De Peer Y."/>
            <person name="Deforce D."/>
            <person name="Van Nieuwerburgh F."/>
            <person name="Esteves A.C."/>
            <person name="Alves A."/>
        </authorList>
    </citation>
    <scope>NUCLEOTIDE SEQUENCE</scope>
    <source>
        <strain evidence="6">CBS 339.90</strain>
    </source>
</reference>
<keyword evidence="2" id="KW-0597">Phosphoprotein</keyword>
<dbReference type="PROSITE" id="PS00455">
    <property type="entry name" value="AMP_BINDING"/>
    <property type="match status" value="1"/>
</dbReference>
<dbReference type="InterPro" id="IPR023213">
    <property type="entry name" value="CAT-like_dom_sf"/>
</dbReference>
<dbReference type="PROSITE" id="PS00012">
    <property type="entry name" value="PHOSPHOPANTETHEINE"/>
    <property type="match status" value="3"/>
</dbReference>
<proteinExistence type="predicted"/>
<dbReference type="InterPro" id="IPR000873">
    <property type="entry name" value="AMP-dep_synth/lig_dom"/>
</dbReference>
<feature type="compositionally biased region" description="Low complexity" evidence="4">
    <location>
        <begin position="152"/>
        <end position="168"/>
    </location>
</feature>
<comment type="caution">
    <text evidence="6">The sequence shown here is derived from an EMBL/GenBank/DDBJ whole genome shotgun (WGS) entry which is preliminary data.</text>
</comment>
<protein>
    <submittedName>
        <fullName evidence="6">Nonribosomal peptide synthetase 12</fullName>
    </submittedName>
</protein>
<keyword evidence="1" id="KW-0596">Phosphopantetheine</keyword>
<feature type="compositionally biased region" description="Low complexity" evidence="4">
    <location>
        <begin position="3493"/>
        <end position="3504"/>
    </location>
</feature>
<dbReference type="GO" id="GO:0031177">
    <property type="term" value="F:phosphopantetheine binding"/>
    <property type="evidence" value="ECO:0007669"/>
    <property type="project" value="InterPro"/>
</dbReference>
<name>A0AA39YAL0_9PEZI</name>
<dbReference type="FunFam" id="3.30.559.30:FF:000003">
    <property type="entry name" value="Nonribosomal peptide synthase SidD"/>
    <property type="match status" value="1"/>
</dbReference>
<dbReference type="SUPFAM" id="SSF52777">
    <property type="entry name" value="CoA-dependent acyltransferases"/>
    <property type="match status" value="8"/>
</dbReference>
<dbReference type="FunFam" id="3.30.559.10:FF:000016">
    <property type="entry name" value="Nonribosomal peptide synthase Pes1"/>
    <property type="match status" value="1"/>
</dbReference>
<dbReference type="GO" id="GO:0005737">
    <property type="term" value="C:cytoplasm"/>
    <property type="evidence" value="ECO:0007669"/>
    <property type="project" value="TreeGrafter"/>
</dbReference>
<dbReference type="NCBIfam" id="TIGR01733">
    <property type="entry name" value="AA-adenyl-dom"/>
    <property type="match status" value="1"/>
</dbReference>
<feature type="region of interest" description="Disordered" evidence="4">
    <location>
        <begin position="140"/>
        <end position="182"/>
    </location>
</feature>
<dbReference type="SMART" id="SM00823">
    <property type="entry name" value="PKS_PP"/>
    <property type="match status" value="3"/>
</dbReference>
<feature type="compositionally biased region" description="Basic and acidic residues" evidence="4">
    <location>
        <begin position="3656"/>
        <end position="3666"/>
    </location>
</feature>
<dbReference type="SUPFAM" id="SSF47336">
    <property type="entry name" value="ACP-like"/>
    <property type="match status" value="3"/>
</dbReference>
<dbReference type="InterPro" id="IPR006162">
    <property type="entry name" value="Ppantetheine_attach_site"/>
</dbReference>
<dbReference type="FunFam" id="3.30.559.30:FF:000002">
    <property type="entry name" value="Nonribosomal peptide synthase Pes1"/>
    <property type="match status" value="1"/>
</dbReference>
<dbReference type="EMBL" id="JAUJDW010000041">
    <property type="protein sequence ID" value="KAK0647952.1"/>
    <property type="molecule type" value="Genomic_DNA"/>
</dbReference>
<dbReference type="InterPro" id="IPR001242">
    <property type="entry name" value="Condensation_dom"/>
</dbReference>
<dbReference type="Gene3D" id="3.30.559.30">
    <property type="entry name" value="Nonribosomal peptide synthetase, condensation domain"/>
    <property type="match status" value="4"/>
</dbReference>
<evidence type="ECO:0000256" key="4">
    <source>
        <dbReference type="SAM" id="MobiDB-lite"/>
    </source>
</evidence>
<dbReference type="CDD" id="cd05918">
    <property type="entry name" value="A_NRPS_SidN3_like"/>
    <property type="match status" value="3"/>
</dbReference>
<keyword evidence="3" id="KW-0436">Ligase</keyword>
<dbReference type="NCBIfam" id="NF003417">
    <property type="entry name" value="PRK04813.1"/>
    <property type="match status" value="4"/>
</dbReference>
<dbReference type="InterPro" id="IPR009081">
    <property type="entry name" value="PP-bd_ACP"/>
</dbReference>
<dbReference type="InterPro" id="IPR010071">
    <property type="entry name" value="AA_adenyl_dom"/>
</dbReference>
<feature type="region of interest" description="Disordered" evidence="4">
    <location>
        <begin position="3490"/>
        <end position="3540"/>
    </location>
</feature>
<dbReference type="PANTHER" id="PTHR45527:SF16">
    <property type="entry name" value="NONRIBOSOMAL PEPTIDE SYNTHASE ATNA-RELATED"/>
    <property type="match status" value="1"/>
</dbReference>
<feature type="domain" description="Carrier" evidence="5">
    <location>
        <begin position="572"/>
        <end position="648"/>
    </location>
</feature>
<feature type="domain" description="Carrier" evidence="5">
    <location>
        <begin position="2062"/>
        <end position="2135"/>
    </location>
</feature>
<evidence type="ECO:0000259" key="5">
    <source>
        <dbReference type="PROSITE" id="PS50075"/>
    </source>
</evidence>
<dbReference type="InterPro" id="IPR036736">
    <property type="entry name" value="ACP-like_sf"/>
</dbReference>
<dbReference type="InterPro" id="IPR020806">
    <property type="entry name" value="PKS_PP-bd"/>
</dbReference>
<evidence type="ECO:0000256" key="1">
    <source>
        <dbReference type="ARBA" id="ARBA00022450"/>
    </source>
</evidence>
<evidence type="ECO:0000256" key="2">
    <source>
        <dbReference type="ARBA" id="ARBA00022553"/>
    </source>
</evidence>
<dbReference type="Pfam" id="PF00668">
    <property type="entry name" value="Condensation"/>
    <property type="match status" value="4"/>
</dbReference>
<feature type="domain" description="Carrier" evidence="5">
    <location>
        <begin position="3115"/>
        <end position="3190"/>
    </location>
</feature>
<feature type="region of interest" description="Disordered" evidence="4">
    <location>
        <begin position="3654"/>
        <end position="3677"/>
    </location>
</feature>
<dbReference type="PROSITE" id="PS50075">
    <property type="entry name" value="CARRIER"/>
    <property type="match status" value="3"/>
</dbReference>
<feature type="compositionally biased region" description="Gly residues" evidence="4">
    <location>
        <begin position="3667"/>
        <end position="3677"/>
    </location>
</feature>
<evidence type="ECO:0000313" key="6">
    <source>
        <dbReference type="EMBL" id="KAK0647952.1"/>
    </source>
</evidence>
<dbReference type="Gene3D" id="3.40.50.12780">
    <property type="entry name" value="N-terminal domain of ligase-like"/>
    <property type="match status" value="3"/>
</dbReference>
<gene>
    <name evidence="6" type="primary">NRPS12_0</name>
    <name evidence="6" type="ORF">DIS24_g7259</name>
</gene>
<dbReference type="Gene3D" id="1.10.1200.10">
    <property type="entry name" value="ACP-like"/>
    <property type="match status" value="3"/>
</dbReference>
<dbReference type="Proteomes" id="UP001175001">
    <property type="component" value="Unassembled WGS sequence"/>
</dbReference>
<organism evidence="6 7">
    <name type="scientific">Lasiodiplodia hormozganensis</name>
    <dbReference type="NCBI Taxonomy" id="869390"/>
    <lineage>
        <taxon>Eukaryota</taxon>
        <taxon>Fungi</taxon>
        <taxon>Dikarya</taxon>
        <taxon>Ascomycota</taxon>
        <taxon>Pezizomycotina</taxon>
        <taxon>Dothideomycetes</taxon>
        <taxon>Dothideomycetes incertae sedis</taxon>
        <taxon>Botryosphaeriales</taxon>
        <taxon>Botryosphaeriaceae</taxon>
        <taxon>Lasiodiplodia</taxon>
    </lineage>
</organism>
<sequence>MNGEITNGEIAETCIHQLISKHVRARPDDEAVASSSGESLTYSALDDAAERVAHQLRAHGAGPERFVVVCFEKCIWTVVAIYAILKAGSAFVLLDPAHPDERLRVIVRKTKAEVAITSAACHQRLASLVRTAVTLDGTTLATSFPHPPGPSPSASSASSTSSSTTLSSNNDEEPRPPVHPTNLAYAVFTSGSTGEPKGVLVTHLNFFAFYTHCAARLGLHQRTRALQFASYSFDASIMEMVGTLAVGGTVCVVTDAERVDGGALVAAARALRVSWMLMTPTVVVKMLSAEGDEGGGGGIIPTLRTLVCGGEAMAPAVVERWAQTGSVELINAYGPAEATIACVATAPMRAGVDDYANIGRSLVGRGWLVDPDDDGRLLVDDEVGELLLEGPHVARSYINDDEKTAAAFIARPVWHERLFPHEVGPHAFYKTGDLCQRAPDGSFVYVGRKDRQVKINGQRTELGEIEHAFRQYLGASEHIAVELIKKAGRSTLVGFVTLSGDGNGAEMQERVNVRMAEVQKRAAEVLPGFMIPRVYMAVPELPLMMTGKLDRKQLQALGAARLSAVLPKPVEREASATEAALRAVWSNVLNISQEAIGLRKPFQSFGGDSISAMQIVAQAKSIGLRLSVQQILRLRTIEALAGLAAGNGALMGNEVEQCEEEESEIPFKLSPIQQLFFDISPEGENHYNISQLVRVTENIKSEALVAAFKAVVARHGMLRARFFADRKGRWFQTISGDVESSLKVEFHDSFDWAQLMPLISESQRSIDIEDGPLLRADLIQTEGGQLLFLCGHHLVTDFVSFRVMLLQVEQVLRSGETALPRAYSFPRWLKQQERHINSLSKAATQPPYEIPTPDLEFWGLSGETNVWGDVAVEKLAIDRGLLMNMKGEASTADVLLAGVIHGFRVAFPEREMPAFYVEGHGREPWDDSIDLSQTVGWFTTITPVLVASANRDDPMGTLLDTQDARGRFTENGLAWFASRFHGSRERNHDMEISFNYAGAYQQLERAEARFQAMPEFDLLSLDGMSPTLRRFGIIDIWGDARNGEVMLSFVYNRRMKHQNRMAEWMRASKRAIMSIVKQLLAGEGAGKTAASFPLLGVPPSKIAGFVDSARQHIGRDDIEDMYPCTPAQHALMLSRVSGKGRHEAAIILELQSQQHVDTDRIRAAWQSVVNRHPSLRTVIMESSRGDGTFDQVVLSKFEPVVVELAGMSVQEVQALPVVNWVAGRPEHQLTICRLSPTLAVVRLDINHGLMDGLSSQPLRRDLELAYDGLLDSLPRPPWRESVAHALGCAAASEKALGFWTARLAGVPPCRFPPLGDDFSGREEWMTVKVRLQDTRAPLRFCRERALTIADLAKTAWALVVRRYTGSAQPSFGCGNSGRDMDIEGAGDIVGLLAHVSVCMVRVDEAATGEELLRQTQNAALDELPHLGCPLIEIVRALDVVADGLVNTSLSVQKREGVRASGTGRSVAVRELSQMDSYGNGTIGVAFNAISDDALDVALDCCNSLISHAHADNVAATFAHILDQLVREPQLPAARLATLSPRDAKAIRNWNRTHHASWDACIHSVISERAYHHPARTAIDAWDGCFTYSQLDAAAERLAAHLTQLHVGSETLVPVLMEKSLWTIVAMLAVLKAGAAFVPLSPHAPQLPDTSPTLALTSPRLQHLLDGRVQQVVVSKHSIESLPLPEQPVESAVLPANAACVIYTSGCTGRPKGIVLEHRQALSSCAGYTTTLGMGPHSRTLQLSAYTSNLSIAEIWGTLTVGGCVCQLSDELRIDRLSDQINACRANLVFMTPTSLGLLQPSQVPCVEDLVIGGEPLRRDLVVTWADHVRLANAYAPAEAAIHALMNPSLKQTSEPSCIGRSTCCKTWIVDLADDSRLAAVGAVGELWLEGPAVARGYLGLEKETTEAFVNRPAFLEEGVTSRFYRTGDLVRYEVDGSIRFIGCKDMQAKIRGQPLDLSEVEYQASEILGRTMAVAAEVITSAQKDLLALFVEGSESSAEPKLQSQLPTRLPGYMVPSQIFFIQQLPRFATSNKLNRNELRVLGTALALNAAASLPAKDQPHGHMEVLLQQLWSEVLEIPPLQIGAHDGFLRLGGDSLDAMKLAGAARRRGFTLGVESIMTKLTLSDMAMEMKATDASEHVQIPAFSLLQHGDTLANFRRQLAKETGVAADLIEDAYPCTPLQEGLFTASLRQPGAYTSRWIIDISPQDDIERLQQAWRTVLRAHPTLRTRIVQPPGLGTMQVVVSAEVENTWQYADDVDSYFLRDRAVPMQLGDVLIRFGIVANTKFVLTAHHVIYDSISLPLLAGAVKKAYRGDNIPQAPPYNRFIKWVSNLDANASKSFWASYLEGCLSPSFPPASALAHTLKTSRIAERHIAVQRKHGSSLTMSTFLQTAWGILLARYSEARDVTFGVTQSGRTAPLPHIDEMTGPTIATAPLRVQLGDGARPIIELLQQVQEKSTRMIQHQHFGLQAIRRVSAEAKMACEFRTLIELRAPDAGNVIDSEGGFDIFRAHRDISHVANFHVHPLVATFSFSDAGIDVEAIYDPEVLTPFQMQNMLGQLDSILHQLVDADSTTKLKEINLVSDDDRALLREWTANHTPVVEECLHSLFEEQVARSPERPAFYTATDTMSYAEVDMYANRVAHQLRLRLPEIQGAFIALCSEKSIWPIVGMLGILKAGHAVVLMDPSQPEERLRKLTQTSGARLALASPSAAAKLSSFIDLVTIDSSTVETWPNSTEQNSASPRSPAFVIFTAGSTGEPKGCVIEHCSLASAVRSSTAALRIDADTRALQLSSYAHSVVLNETMTVLLAGGCVCVAEETEELANGINSLDVNWALLTPSSLALLGGPQRVPKLKTLITTGEPLSANAVATWAPALALLQAYGQTEACGITTLTEPLAPGSSPRNIGRCVAGRAWVVEPDDHEKLCPVGAVGELLIEGLHIASGYVNAPGATGAAFVARPAWLDALELAGKVLKTGDLVRWCTGGTLEFVGRRDSQVRISGQRVQLGEIEDHLRALLVSKGISGVAVELVSGRLVAFLVLGDSTSETDAQRKLDEAVQGVPENLALRLPHFMLPAAFLPLQRLPLTEARTLDRETLRGIGTGLLARHRQAKFSAKKSLNDMEVKLLALWKATLGPRADMTADSSFVELGGDSLDAMKLVSSARRQGIQLTVADIYKHPRLADMAVIATMIAPGNITEKSKTDYRPFSMLRSEGDLDALLRLHVAPQTNVSPADIVDAAWATHLQTQMVAASQLKERYAVNHLTLDLAGVVDAERLKDACRKVVASYDILRTVFVYYKHRLLQVVVRDPDVEIEDQEVAQTNFADATNDYVLRDRQRPTSIGQQGVRFAVLRGSEATRLVIRFPHAQYDALSLPLILSAIESTYYNRPSTLAPSPPPSFPAFLHAVQSLQPAAQRFWQAELAGVTRVATEIVERPHNLAPSAWLPVHPLKSKHTRVLRGPERGRGTRFPFSTVLKAAWAAVLAELSDCCGGASSAQLPPDQAPDQPFDGHSSDDYSSPQPSDQSSNSSNDRPNDDDDDGNDTAIVFGEVLTNRSAVPFPRIDEVAGPCITTAPVVVRGLLGGRSALQPAELLRRVDDVACRARPFQSVGFFEHLGGLDRELDREMGEMEGRKRPRVLRRFGSMVQHMNKHMVGLLESGGEKGGGEERGGGGGGGGGGFEGKVGWVAEPWDLTDVAVETKVVLGEEQGERREEGEREAVSVSLHSCDEVVPAELAEAMMERLCGWIEVLWACEGEGGGMSNGVAGGLVDAGWQKKKDEGLRIPVPILPAATTMAGTGDYAATVAENDEMAPQQRSEEKLALCLELQRQVLLGTSTSFHTPQPPISPDASFFDEMAAVSGDSLLGAGELARVYRERGVADVCVEDIMARPTARLQVGLV</sequence>
<dbReference type="GO" id="GO:0044550">
    <property type="term" value="P:secondary metabolite biosynthetic process"/>
    <property type="evidence" value="ECO:0007669"/>
    <property type="project" value="TreeGrafter"/>
</dbReference>